<evidence type="ECO:0000256" key="4">
    <source>
        <dbReference type="ARBA" id="ARBA00022475"/>
    </source>
</evidence>
<dbReference type="SUPFAM" id="SSF81330">
    <property type="entry name" value="Gated mechanosensitive channel"/>
    <property type="match status" value="1"/>
</dbReference>
<keyword evidence="9 10" id="KW-0407">Ion channel</keyword>
<dbReference type="PANTHER" id="PTHR30266:SF2">
    <property type="entry name" value="LARGE-CONDUCTANCE MECHANOSENSITIVE CHANNEL"/>
    <property type="match status" value="1"/>
</dbReference>
<comment type="subcellular location">
    <subcellularLocation>
        <location evidence="1 10">Cell membrane</location>
        <topology evidence="1 10">Multi-pass membrane protein</topology>
    </subcellularLocation>
</comment>
<keyword evidence="4 10" id="KW-1003">Cell membrane</keyword>
<dbReference type="InterPro" id="IPR037673">
    <property type="entry name" value="MSC/AndL"/>
</dbReference>
<dbReference type="PANTHER" id="PTHR30266">
    <property type="entry name" value="MECHANOSENSITIVE CHANNEL MSCL"/>
    <property type="match status" value="1"/>
</dbReference>
<keyword evidence="12" id="KW-1185">Reference proteome</keyword>
<proteinExistence type="inferred from homology"/>
<protein>
    <recommendedName>
        <fullName evidence="10">Large-conductance mechanosensitive channel</fullName>
    </recommendedName>
</protein>
<dbReference type="PRINTS" id="PR01264">
    <property type="entry name" value="MECHCHANNEL"/>
</dbReference>
<keyword evidence="3 10" id="KW-0813">Transport</keyword>
<comment type="similarity">
    <text evidence="2 10">Belongs to the MscL family.</text>
</comment>
<sequence length="137" mass="15211">MKKFIEEFKTFALRGNMMDMAVGILIGGAFSGIVTSLTDNFITPILKFVTGAERYNLQDVAGFASSFVSALVNFFIMALVLFCLLKVINKLMKLGRKKEEAAAPVTKKCPYCMSEIAIEATRCPHCTSELHMEVEKE</sequence>
<dbReference type="HAMAP" id="MF_00115">
    <property type="entry name" value="MscL"/>
    <property type="match status" value="1"/>
</dbReference>
<evidence type="ECO:0000256" key="9">
    <source>
        <dbReference type="ARBA" id="ARBA00023303"/>
    </source>
</evidence>
<evidence type="ECO:0000313" key="11">
    <source>
        <dbReference type="EMBL" id="MEQ2441222.1"/>
    </source>
</evidence>
<evidence type="ECO:0000313" key="12">
    <source>
        <dbReference type="Proteomes" id="UP001489509"/>
    </source>
</evidence>
<dbReference type="InterPro" id="IPR019823">
    <property type="entry name" value="Mechanosensitive_channel_CS"/>
</dbReference>
<keyword evidence="7 10" id="KW-0406">Ion transport</keyword>
<evidence type="ECO:0000256" key="8">
    <source>
        <dbReference type="ARBA" id="ARBA00023136"/>
    </source>
</evidence>
<evidence type="ECO:0000256" key="6">
    <source>
        <dbReference type="ARBA" id="ARBA00022989"/>
    </source>
</evidence>
<feature type="transmembrane region" description="Helical" evidence="10">
    <location>
        <begin position="62"/>
        <end position="88"/>
    </location>
</feature>
<evidence type="ECO:0000256" key="3">
    <source>
        <dbReference type="ARBA" id="ARBA00022448"/>
    </source>
</evidence>
<evidence type="ECO:0000256" key="7">
    <source>
        <dbReference type="ARBA" id="ARBA00023065"/>
    </source>
</evidence>
<dbReference type="NCBIfam" id="TIGR00220">
    <property type="entry name" value="mscL"/>
    <property type="match status" value="1"/>
</dbReference>
<organism evidence="11 12">
    <name type="scientific">Solibaculum intestinale</name>
    <dbReference type="NCBI Taxonomy" id="3133165"/>
    <lineage>
        <taxon>Bacteria</taxon>
        <taxon>Bacillati</taxon>
        <taxon>Bacillota</taxon>
        <taxon>Clostridia</taxon>
        <taxon>Eubacteriales</taxon>
        <taxon>Oscillospiraceae</taxon>
        <taxon>Solibaculum</taxon>
    </lineage>
</organism>
<dbReference type="PROSITE" id="PS01327">
    <property type="entry name" value="MSCL"/>
    <property type="match status" value="1"/>
</dbReference>
<accession>A0ABV1E1P2</accession>
<feature type="transmembrane region" description="Helical" evidence="10">
    <location>
        <begin position="21"/>
        <end position="42"/>
    </location>
</feature>
<keyword evidence="8 10" id="KW-0472">Membrane</keyword>
<gene>
    <name evidence="10 11" type="primary">mscL</name>
    <name evidence="11" type="ORF">WMO26_10335</name>
</gene>
<dbReference type="Proteomes" id="UP001489509">
    <property type="component" value="Unassembled WGS sequence"/>
</dbReference>
<dbReference type="InterPro" id="IPR036019">
    <property type="entry name" value="MscL_channel"/>
</dbReference>
<dbReference type="Pfam" id="PF01741">
    <property type="entry name" value="MscL"/>
    <property type="match status" value="1"/>
</dbReference>
<evidence type="ECO:0000256" key="5">
    <source>
        <dbReference type="ARBA" id="ARBA00022692"/>
    </source>
</evidence>
<keyword evidence="5 10" id="KW-0812">Transmembrane</keyword>
<evidence type="ECO:0000256" key="2">
    <source>
        <dbReference type="ARBA" id="ARBA00007254"/>
    </source>
</evidence>
<evidence type="ECO:0000256" key="1">
    <source>
        <dbReference type="ARBA" id="ARBA00004651"/>
    </source>
</evidence>
<name>A0ABV1E1P2_9FIRM</name>
<dbReference type="InterPro" id="IPR001185">
    <property type="entry name" value="MS_channel"/>
</dbReference>
<evidence type="ECO:0000256" key="10">
    <source>
        <dbReference type="HAMAP-Rule" id="MF_00115"/>
    </source>
</evidence>
<comment type="caution">
    <text evidence="11">The sequence shown here is derived from an EMBL/GenBank/DDBJ whole genome shotgun (WGS) entry which is preliminary data.</text>
</comment>
<dbReference type="Gene3D" id="1.10.1200.120">
    <property type="entry name" value="Large-conductance mechanosensitive channel, MscL, domain 1"/>
    <property type="match status" value="1"/>
</dbReference>
<keyword evidence="6 10" id="KW-1133">Transmembrane helix</keyword>
<reference evidence="11 12" key="1">
    <citation type="submission" date="2024-03" db="EMBL/GenBank/DDBJ databases">
        <title>Human intestinal bacterial collection.</title>
        <authorList>
            <person name="Pauvert C."/>
            <person name="Hitch T.C.A."/>
            <person name="Clavel T."/>
        </authorList>
    </citation>
    <scope>NUCLEOTIDE SEQUENCE [LARGE SCALE GENOMIC DNA]</scope>
    <source>
        <strain evidence="11 12">CLA-JM-H44</strain>
    </source>
</reference>
<comment type="subunit">
    <text evidence="10">Homopentamer.</text>
</comment>
<comment type="function">
    <text evidence="10">Channel that opens in response to stretch forces in the membrane lipid bilayer. May participate in the regulation of osmotic pressure changes within the cell.</text>
</comment>
<dbReference type="EMBL" id="JBBMFD010000019">
    <property type="protein sequence ID" value="MEQ2441222.1"/>
    <property type="molecule type" value="Genomic_DNA"/>
</dbReference>
<dbReference type="RefSeq" id="WP_349220185.1">
    <property type="nucleotide sequence ID" value="NZ_JBBMFD010000019.1"/>
</dbReference>